<accession>A0A923FP26</accession>
<comment type="caution">
    <text evidence="1">The sequence shown here is derived from an EMBL/GenBank/DDBJ whole genome shotgun (WGS) entry which is preliminary data.</text>
</comment>
<keyword evidence="3" id="KW-1185">Reference proteome</keyword>
<dbReference type="AlphaFoldDB" id="A0A923FP26"/>
<reference evidence="2" key="3">
    <citation type="submission" date="2021-06" db="EMBL/GenBank/DDBJ databases">
        <title>Updating the genus Pseudomonas: Description of 43 new species and partition of the Pseudomonas putida group.</title>
        <authorList>
            <person name="Girard L."/>
            <person name="Lood C."/>
            <person name="Vandamme P."/>
            <person name="Rokni-Zadeh H."/>
            <person name="Van Noort V."/>
            <person name="Hofte M."/>
            <person name="Lavigne R."/>
            <person name="De Mot R."/>
        </authorList>
    </citation>
    <scope>NUCLEOTIDE SEQUENCE</scope>
    <source>
        <strain evidence="2">SWRI102</strain>
    </source>
</reference>
<protein>
    <submittedName>
        <fullName evidence="1">Uncharacterized protein</fullName>
    </submittedName>
</protein>
<name>A0A923FP26_9PSED</name>
<evidence type="ECO:0000313" key="3">
    <source>
        <dbReference type="Proteomes" id="UP000659438"/>
    </source>
</evidence>
<reference evidence="1" key="2">
    <citation type="submission" date="2020-07" db="EMBL/GenBank/DDBJ databases">
        <authorList>
            <person name="Lood C."/>
            <person name="Girard L."/>
        </authorList>
    </citation>
    <scope>NUCLEOTIDE SEQUENCE</scope>
    <source>
        <strain evidence="1">SWRI102</strain>
    </source>
</reference>
<gene>
    <name evidence="2" type="ORF">HU742_018240</name>
    <name evidence="1" type="ORF">HU742_07725</name>
</gene>
<evidence type="ECO:0000313" key="2">
    <source>
        <dbReference type="EMBL" id="MBV4553088.1"/>
    </source>
</evidence>
<evidence type="ECO:0000313" key="1">
    <source>
        <dbReference type="EMBL" id="MBC3395090.1"/>
    </source>
</evidence>
<sequence>MTREEHQELENTALAAMVGLLSGNPDVCPVALAKGSFDIAEAFQKERQARIGDIPPYDV</sequence>
<organism evidence="1">
    <name type="scientific">Pseudomonas marvdashtae</name>
    <dbReference type="NCBI Taxonomy" id="2745500"/>
    <lineage>
        <taxon>Bacteria</taxon>
        <taxon>Pseudomonadati</taxon>
        <taxon>Pseudomonadota</taxon>
        <taxon>Gammaproteobacteria</taxon>
        <taxon>Pseudomonadales</taxon>
        <taxon>Pseudomonadaceae</taxon>
        <taxon>Pseudomonas</taxon>
    </lineage>
</organism>
<dbReference type="Proteomes" id="UP000659438">
    <property type="component" value="Unassembled WGS sequence"/>
</dbReference>
<dbReference type="RefSeq" id="WP_186643044.1">
    <property type="nucleotide sequence ID" value="NZ_JABWQX020000001.1"/>
</dbReference>
<dbReference type="EMBL" id="JABWQX010000002">
    <property type="protein sequence ID" value="MBC3395090.1"/>
    <property type="molecule type" value="Genomic_DNA"/>
</dbReference>
<reference evidence="1 3" key="1">
    <citation type="journal article" date="2020" name="Microorganisms">
        <title>Reliable Identification of Environmental Pseudomonas Isolates Using the rpoD Gene.</title>
        <authorList>
            <consortium name="The Broad Institute Genome Sequencing Platform"/>
            <person name="Girard L."/>
            <person name="Lood C."/>
            <person name="Rokni-Zadeh H."/>
            <person name="van Noort V."/>
            <person name="Lavigne R."/>
            <person name="De Mot R."/>
        </authorList>
    </citation>
    <scope>NUCLEOTIDE SEQUENCE</scope>
    <source>
        <strain evidence="1 3">SWRI102</strain>
    </source>
</reference>
<dbReference type="EMBL" id="JABWQX020000001">
    <property type="protein sequence ID" value="MBV4553088.1"/>
    <property type="molecule type" value="Genomic_DNA"/>
</dbReference>
<proteinExistence type="predicted"/>